<reference evidence="6 7" key="1">
    <citation type="submission" date="2022-06" db="EMBL/GenBank/DDBJ databases">
        <title>Halogeometricum sp. a new haloarchaeum isolate from saline soil.</title>
        <authorList>
            <person name="Strakova D."/>
            <person name="Galisteo C."/>
            <person name="Sanchez-Porro C."/>
            <person name="Ventosa A."/>
        </authorList>
    </citation>
    <scope>NUCLEOTIDE SEQUENCE [LARGE SCALE GENOMIC DNA]</scope>
    <source>
        <strain evidence="7">S3BR25-2</strain>
    </source>
</reference>
<evidence type="ECO:0000256" key="3">
    <source>
        <dbReference type="ARBA" id="ARBA00022989"/>
    </source>
</evidence>
<name>A0ABU2FX69_9EURY</name>
<evidence type="ECO:0000313" key="7">
    <source>
        <dbReference type="Proteomes" id="UP001254813"/>
    </source>
</evidence>
<evidence type="ECO:0000256" key="2">
    <source>
        <dbReference type="ARBA" id="ARBA00022692"/>
    </source>
</evidence>
<dbReference type="InterPro" id="IPR032808">
    <property type="entry name" value="DoxX"/>
</dbReference>
<keyword evidence="3 5" id="KW-1133">Transmembrane helix</keyword>
<accession>A0ABU2FX69</accession>
<keyword evidence="4 5" id="KW-0472">Membrane</keyword>
<evidence type="ECO:0000313" key="6">
    <source>
        <dbReference type="EMBL" id="MDS0293140.1"/>
    </source>
</evidence>
<feature type="transmembrane region" description="Helical" evidence="5">
    <location>
        <begin position="103"/>
        <end position="121"/>
    </location>
</feature>
<keyword evidence="2 5" id="KW-0812">Transmembrane</keyword>
<dbReference type="Pfam" id="PF07681">
    <property type="entry name" value="DoxX"/>
    <property type="match status" value="1"/>
</dbReference>
<evidence type="ECO:0000256" key="4">
    <source>
        <dbReference type="ARBA" id="ARBA00023136"/>
    </source>
</evidence>
<evidence type="ECO:0000256" key="1">
    <source>
        <dbReference type="ARBA" id="ARBA00004141"/>
    </source>
</evidence>
<feature type="transmembrane region" description="Helical" evidence="5">
    <location>
        <begin position="39"/>
        <end position="57"/>
    </location>
</feature>
<gene>
    <name evidence="6" type="ORF">NDI79_03005</name>
</gene>
<dbReference type="RefSeq" id="WP_310926965.1">
    <property type="nucleotide sequence ID" value="NZ_JAMQOQ010000001.1"/>
</dbReference>
<comment type="subcellular location">
    <subcellularLocation>
        <location evidence="1">Membrane</location>
        <topology evidence="1">Multi-pass membrane protein</topology>
    </subcellularLocation>
</comment>
<dbReference type="EMBL" id="JAMQOQ010000001">
    <property type="protein sequence ID" value="MDS0293140.1"/>
    <property type="molecule type" value="Genomic_DNA"/>
</dbReference>
<organism evidence="6 7">
    <name type="scientific">Halogeometricum luteum</name>
    <dbReference type="NCBI Taxonomy" id="2950537"/>
    <lineage>
        <taxon>Archaea</taxon>
        <taxon>Methanobacteriati</taxon>
        <taxon>Methanobacteriota</taxon>
        <taxon>Stenosarchaea group</taxon>
        <taxon>Halobacteria</taxon>
        <taxon>Halobacteriales</taxon>
        <taxon>Haloferacaceae</taxon>
        <taxon>Halogeometricum</taxon>
    </lineage>
</organism>
<feature type="transmembrane region" description="Helical" evidence="5">
    <location>
        <begin position="64"/>
        <end position="83"/>
    </location>
</feature>
<sequence length="129" mass="13887">MLNRLLFIFARIAFGAKFARDGYDNLASTDDMVAYADSVGVPFASVLVPVASFLLFAGGILLALGLAPLLGVVAIATFLLGVTPQMHDFWNMEGDQRDEELDAFLRNASFLGAAVAFAVAMRERKANLN</sequence>
<evidence type="ECO:0000256" key="5">
    <source>
        <dbReference type="SAM" id="Phobius"/>
    </source>
</evidence>
<comment type="caution">
    <text evidence="6">The sequence shown here is derived from an EMBL/GenBank/DDBJ whole genome shotgun (WGS) entry which is preliminary data.</text>
</comment>
<keyword evidence="7" id="KW-1185">Reference proteome</keyword>
<dbReference type="Proteomes" id="UP001254813">
    <property type="component" value="Unassembled WGS sequence"/>
</dbReference>
<proteinExistence type="predicted"/>
<protein>
    <submittedName>
        <fullName evidence="6">DoxX family membrane protein</fullName>
    </submittedName>
</protein>